<dbReference type="EMBL" id="RQGD01000022">
    <property type="protein sequence ID" value="TGL60294.1"/>
    <property type="molecule type" value="Genomic_DNA"/>
</dbReference>
<accession>A0A4R9K553</accession>
<dbReference type="SUPFAM" id="SSF48452">
    <property type="entry name" value="TPR-like"/>
    <property type="match status" value="1"/>
</dbReference>
<gene>
    <name evidence="1" type="ORF">EHQ58_07295</name>
</gene>
<dbReference type="Proteomes" id="UP000297693">
    <property type="component" value="Unassembled WGS sequence"/>
</dbReference>
<comment type="caution">
    <text evidence="1">The sequence shown here is derived from an EMBL/GenBank/DDBJ whole genome shotgun (WGS) entry which is preliminary data.</text>
</comment>
<protein>
    <submittedName>
        <fullName evidence="1">Uncharacterized protein</fullName>
    </submittedName>
</protein>
<evidence type="ECO:0000313" key="1">
    <source>
        <dbReference type="EMBL" id="TGL60294.1"/>
    </source>
</evidence>
<keyword evidence="2" id="KW-1185">Reference proteome</keyword>
<organism evidence="1 2">
    <name type="scientific">Leptospira ognonensis</name>
    <dbReference type="NCBI Taxonomy" id="2484945"/>
    <lineage>
        <taxon>Bacteria</taxon>
        <taxon>Pseudomonadati</taxon>
        <taxon>Spirochaetota</taxon>
        <taxon>Spirochaetia</taxon>
        <taxon>Leptospirales</taxon>
        <taxon>Leptospiraceae</taxon>
        <taxon>Leptospira</taxon>
    </lineage>
</organism>
<dbReference type="InterPro" id="IPR011990">
    <property type="entry name" value="TPR-like_helical_dom_sf"/>
</dbReference>
<proteinExistence type="predicted"/>
<name>A0A4R9K553_9LEPT</name>
<dbReference type="OrthoDB" id="337114at2"/>
<sequence>MKQNFLLPILLFFAHCTYPVKNQEIIETDKGFIFPAQDSPVFACNSQGIKAAKLGQIEIAETSFDECLRKNPSLVISHLNRSRLYFLLEEYETLKIKIVTEAPKPGSILYTTILEDLNKSLRWEERVIILDALSRIKGWELYSFEEMAKYYMSQGNLSFAASYWNQILEVNPFHEEALYGMVEIQTEMGKWHTVLDYAKSLSVAAKKNKDFHFYYIKANFELGRYTEALRWINLANANEKSQITFLEIWRDCLLLTKDNPNWEPLLPYYRKIKSQGYTIPDSIFFPTLDASSKELRKAIRSGRQ</sequence>
<dbReference type="SMART" id="SM00028">
    <property type="entry name" value="TPR"/>
    <property type="match status" value="2"/>
</dbReference>
<dbReference type="InterPro" id="IPR019734">
    <property type="entry name" value="TPR_rpt"/>
</dbReference>
<dbReference type="AlphaFoldDB" id="A0A4R9K553"/>
<reference evidence="1" key="1">
    <citation type="journal article" date="2019" name="PLoS Negl. Trop. Dis.">
        <title>Revisiting the worldwide diversity of Leptospira species in the environment.</title>
        <authorList>
            <person name="Vincent A.T."/>
            <person name="Schiettekatte O."/>
            <person name="Bourhy P."/>
            <person name="Veyrier F.J."/>
            <person name="Picardeau M."/>
        </authorList>
    </citation>
    <scope>NUCLEOTIDE SEQUENCE [LARGE SCALE GENOMIC DNA]</scope>
    <source>
        <strain evidence="1">201702476</strain>
    </source>
</reference>
<dbReference type="Gene3D" id="1.25.40.10">
    <property type="entry name" value="Tetratricopeptide repeat domain"/>
    <property type="match status" value="2"/>
</dbReference>
<evidence type="ECO:0000313" key="2">
    <source>
        <dbReference type="Proteomes" id="UP000297693"/>
    </source>
</evidence>
<dbReference type="RefSeq" id="WP_135623219.1">
    <property type="nucleotide sequence ID" value="NZ_RQGD01000022.1"/>
</dbReference>